<name>A0ABZ2KRP0_9BACT</name>
<dbReference type="RefSeq" id="WP_394829989.1">
    <property type="nucleotide sequence ID" value="NZ_CP089929.1"/>
</dbReference>
<dbReference type="EMBL" id="CP089983">
    <property type="protein sequence ID" value="WXB00388.1"/>
    <property type="molecule type" value="Genomic_DNA"/>
</dbReference>
<proteinExistence type="predicted"/>
<dbReference type="Proteomes" id="UP001374803">
    <property type="component" value="Chromosome"/>
</dbReference>
<reference evidence="2" key="1">
    <citation type="submission" date="2021-12" db="EMBL/GenBank/DDBJ databases">
        <title>Discovery of the Pendulisporaceae a myxobacterial family with distinct sporulation behavior and unique specialized metabolism.</title>
        <authorList>
            <person name="Garcia R."/>
            <person name="Popoff A."/>
            <person name="Bader C.D."/>
            <person name="Loehr J."/>
            <person name="Walesch S."/>
            <person name="Walt C."/>
            <person name="Boldt J."/>
            <person name="Bunk B."/>
            <person name="Haeckl F.J.F.P.J."/>
            <person name="Gunesch A.P."/>
            <person name="Birkelbach J."/>
            <person name="Nuebel U."/>
            <person name="Pietschmann T."/>
            <person name="Bach T."/>
            <person name="Mueller R."/>
        </authorList>
    </citation>
    <scope>NUCLEOTIDE SEQUENCE</scope>
    <source>
        <strain evidence="2">MSr11367</strain>
    </source>
</reference>
<evidence type="ECO:0000256" key="1">
    <source>
        <dbReference type="SAM" id="SignalP"/>
    </source>
</evidence>
<sequence length="343" mass="36514">MTASRSARSPRFGVLLVVLAGMAGSTGCSGNTETSSDATPIAPGALHSALDANGDVDWNAVAAACQTLYDVATVSETEAYFACGEHGLLHLTPDGIDPWNPGAGIYYVKAASASDVRAITCHDVYHRGLLGGWSKEGTVGDQTSGCATTLGTGGGGWFSGVWHPVPGYGELWRLEGGKWVGQTSKYNFGLDGAFFKLAVIGKNEAIVPVTSPSGFVVHAKFDPFDKWKVVNQTRLGGEAVWRASDTRAVYVSSGFDGIFSSKGNDVYTQEWDPAQGVVLEIWGRSGREIYAVGRQGLFASSKGDGKWTETRMANGAELEFIWPWNGKVVVADRYNMYPAPPQP</sequence>
<keyword evidence="1" id="KW-0732">Signal</keyword>
<keyword evidence="3" id="KW-1185">Reference proteome</keyword>
<dbReference type="PROSITE" id="PS51257">
    <property type="entry name" value="PROKAR_LIPOPROTEIN"/>
    <property type="match status" value="1"/>
</dbReference>
<accession>A0ABZ2KRP0</accession>
<gene>
    <name evidence="2" type="ORF">LVJ94_26130</name>
</gene>
<evidence type="ECO:0000313" key="2">
    <source>
        <dbReference type="EMBL" id="WXB00388.1"/>
    </source>
</evidence>
<protein>
    <submittedName>
        <fullName evidence="2">Uncharacterized protein</fullName>
    </submittedName>
</protein>
<feature type="signal peptide" evidence="1">
    <location>
        <begin position="1"/>
        <end position="30"/>
    </location>
</feature>
<evidence type="ECO:0000313" key="3">
    <source>
        <dbReference type="Proteomes" id="UP001374803"/>
    </source>
</evidence>
<organism evidence="2 3">
    <name type="scientific">Pendulispora rubella</name>
    <dbReference type="NCBI Taxonomy" id="2741070"/>
    <lineage>
        <taxon>Bacteria</taxon>
        <taxon>Pseudomonadati</taxon>
        <taxon>Myxococcota</taxon>
        <taxon>Myxococcia</taxon>
        <taxon>Myxococcales</taxon>
        <taxon>Sorangiineae</taxon>
        <taxon>Pendulisporaceae</taxon>
        <taxon>Pendulispora</taxon>
    </lineage>
</organism>
<feature type="chain" id="PRO_5046449549" evidence="1">
    <location>
        <begin position="31"/>
        <end position="343"/>
    </location>
</feature>